<evidence type="ECO:0000256" key="1">
    <source>
        <dbReference type="SAM" id="Phobius"/>
    </source>
</evidence>
<keyword evidence="1" id="KW-1133">Transmembrane helix</keyword>
<name>A0AB33JVM5_9ACTN</name>
<organism evidence="2">
    <name type="scientific">Kitasatospora sp. CMC57</name>
    <dbReference type="NCBI Taxonomy" id="3231513"/>
    <lineage>
        <taxon>Bacteria</taxon>
        <taxon>Bacillati</taxon>
        <taxon>Actinomycetota</taxon>
        <taxon>Actinomycetes</taxon>
        <taxon>Kitasatosporales</taxon>
        <taxon>Streptomycetaceae</taxon>
        <taxon>Kitasatospora</taxon>
    </lineage>
</organism>
<dbReference type="EMBL" id="AP035881">
    <property type="protein sequence ID" value="BFP47142.1"/>
    <property type="molecule type" value="Genomic_DNA"/>
</dbReference>
<dbReference type="AlphaFoldDB" id="A0AB33JVM5"/>
<reference evidence="2" key="1">
    <citation type="submission" date="2024-07" db="EMBL/GenBank/DDBJ databases">
        <title>Complete genome sequences of cellulolytic bacteria, Kitasatospora sp. CMC57 and Streptomyces sp. CMC78, isolated from Japanese agricultural soil.</title>
        <authorList>
            <person name="Hashimoto T."/>
            <person name="Ito M."/>
            <person name="Iwamoto M."/>
            <person name="Fukahori D."/>
            <person name="Shoda T."/>
            <person name="Sakoda M."/>
            <person name="Morohoshi T."/>
            <person name="Mitsuboshi M."/>
            <person name="Nishizawa T."/>
        </authorList>
    </citation>
    <scope>NUCLEOTIDE SEQUENCE</scope>
    <source>
        <strain evidence="2">CMC57</strain>
    </source>
</reference>
<gene>
    <name evidence="2" type="ORF">KCMC57_35100</name>
</gene>
<feature type="transmembrane region" description="Helical" evidence="1">
    <location>
        <begin position="6"/>
        <end position="27"/>
    </location>
</feature>
<dbReference type="InterPro" id="IPR021315">
    <property type="entry name" value="Gap/Sap"/>
</dbReference>
<evidence type="ECO:0000313" key="2">
    <source>
        <dbReference type="EMBL" id="BFP47142.1"/>
    </source>
</evidence>
<feature type="transmembrane region" description="Helical" evidence="1">
    <location>
        <begin position="72"/>
        <end position="89"/>
    </location>
</feature>
<keyword evidence="1" id="KW-0812">Transmembrane</keyword>
<keyword evidence="1" id="KW-0472">Membrane</keyword>
<feature type="transmembrane region" description="Helical" evidence="1">
    <location>
        <begin position="190"/>
        <end position="209"/>
    </location>
</feature>
<accession>A0AB33JVM5</accession>
<proteinExistence type="predicted"/>
<feature type="transmembrane region" description="Helical" evidence="1">
    <location>
        <begin position="156"/>
        <end position="178"/>
    </location>
</feature>
<dbReference type="RefSeq" id="WP_407989522.1">
    <property type="nucleotide sequence ID" value="NZ_AP035881.2"/>
</dbReference>
<dbReference type="Pfam" id="PF11139">
    <property type="entry name" value="SfLAP"/>
    <property type="match status" value="1"/>
</dbReference>
<feature type="transmembrane region" description="Helical" evidence="1">
    <location>
        <begin position="39"/>
        <end position="60"/>
    </location>
</feature>
<protein>
    <submittedName>
        <fullName evidence="2">GAP family protein</fullName>
    </submittedName>
</protein>
<sequence length="222" mass="22610">MGEAIGSMLFSAVAIAISPVALIAMILMLATPRGLANGIAFAAGWLGALATVVAAAVVLGSGLTTEGEKPTWAAWLRFALGVLFLLMAGRQWRGRPREGHVSAPPKWMQAADRFTPPRAAGLAAVLMAANPKNLMLAVGGGVAIATSPSGPGGKTVAAVLMVLLGSLCTLLPLGVHLFGGEDSPRVLAEWKAWMAVHNGAILATALAVLGTKYVGDAIAGLW</sequence>